<evidence type="ECO:0000313" key="2">
    <source>
        <dbReference type="EMBL" id="MDZ5610891.1"/>
    </source>
</evidence>
<protein>
    <recommendedName>
        <fullName evidence="4">DUF202 domain-containing protein</fullName>
    </recommendedName>
</protein>
<dbReference type="Proteomes" id="UP001291930">
    <property type="component" value="Unassembled WGS sequence"/>
</dbReference>
<comment type="caution">
    <text evidence="2">The sequence shown here is derived from an EMBL/GenBank/DDBJ whole genome shotgun (WGS) entry which is preliminary data.</text>
</comment>
<keyword evidence="1" id="KW-1133">Transmembrane helix</keyword>
<reference evidence="3" key="1">
    <citation type="submission" date="2023-11" db="EMBL/GenBank/DDBJ databases">
        <title>Genome Sequence of Bacillus pseudomycoides stain BUPM19.</title>
        <authorList>
            <person name="Farhat A."/>
        </authorList>
    </citation>
    <scope>NUCLEOTIDE SEQUENCE [LARGE SCALE GENOMIC DNA]</scope>
    <source>
        <strain evidence="3">BUPM19</strain>
    </source>
</reference>
<evidence type="ECO:0008006" key="4">
    <source>
        <dbReference type="Google" id="ProtNLM"/>
    </source>
</evidence>
<keyword evidence="1" id="KW-0812">Transmembrane</keyword>
<feature type="non-terminal residue" evidence="2">
    <location>
        <position position="80"/>
    </location>
</feature>
<evidence type="ECO:0000313" key="3">
    <source>
        <dbReference type="Proteomes" id="UP001291930"/>
    </source>
</evidence>
<feature type="transmembrane region" description="Helical" evidence="1">
    <location>
        <begin position="40"/>
        <end position="58"/>
    </location>
</feature>
<dbReference type="EMBL" id="JAXOVW010000347">
    <property type="protein sequence ID" value="MDZ5610891.1"/>
    <property type="molecule type" value="Genomic_DNA"/>
</dbReference>
<name>A0ABU5K560_9BACI</name>
<keyword evidence="1" id="KW-0472">Membrane</keyword>
<proteinExistence type="predicted"/>
<sequence length="80" mass="9456">MFTLLKVFSNFSTRFIYALYRVFAAVLIFTYLTDIKKDNYMILLLGFLVLCTLGTFMLRKGSLYLEKLNEKATLKHFLIR</sequence>
<accession>A0ABU5K560</accession>
<gene>
    <name evidence="2" type="ORF">U2I54_29140</name>
</gene>
<feature type="transmembrane region" description="Helical" evidence="1">
    <location>
        <begin position="15"/>
        <end position="33"/>
    </location>
</feature>
<organism evidence="2 3">
    <name type="scientific">Bacillus bingmayongensis</name>
    <dbReference type="NCBI Taxonomy" id="1150157"/>
    <lineage>
        <taxon>Bacteria</taxon>
        <taxon>Bacillati</taxon>
        <taxon>Bacillota</taxon>
        <taxon>Bacilli</taxon>
        <taxon>Bacillales</taxon>
        <taxon>Bacillaceae</taxon>
        <taxon>Bacillus</taxon>
    </lineage>
</organism>
<evidence type="ECO:0000256" key="1">
    <source>
        <dbReference type="SAM" id="Phobius"/>
    </source>
</evidence>
<keyword evidence="3" id="KW-1185">Reference proteome</keyword>